<dbReference type="EMBL" id="NTJZ01000010">
    <property type="protein sequence ID" value="PDH33186.1"/>
    <property type="molecule type" value="Genomic_DNA"/>
</dbReference>
<dbReference type="GO" id="GO:0004130">
    <property type="term" value="F:cytochrome-c peroxidase activity"/>
    <property type="evidence" value="ECO:0007669"/>
    <property type="project" value="TreeGrafter"/>
</dbReference>
<protein>
    <submittedName>
        <fullName evidence="4">Cytochrome-c peroxidase</fullName>
    </submittedName>
</protein>
<accession>A0A2A5WAJ8</accession>
<comment type="caution">
    <text evidence="4">The sequence shown here is derived from an EMBL/GenBank/DDBJ whole genome shotgun (WGS) entry which is preliminary data.</text>
</comment>
<dbReference type="Proteomes" id="UP000219329">
    <property type="component" value="Unassembled WGS sequence"/>
</dbReference>
<organism evidence="4 5">
    <name type="scientific">OM182 bacterium MED-G28</name>
    <dbReference type="NCBI Taxonomy" id="1986256"/>
    <lineage>
        <taxon>Bacteria</taxon>
        <taxon>Pseudomonadati</taxon>
        <taxon>Pseudomonadota</taxon>
        <taxon>Gammaproteobacteria</taxon>
        <taxon>OMG group</taxon>
        <taxon>OM182 clade</taxon>
    </lineage>
</organism>
<feature type="domain" description="Di-haem cytochrome c peroxidase" evidence="3">
    <location>
        <begin position="64"/>
        <end position="238"/>
    </location>
</feature>
<dbReference type="Pfam" id="PF03150">
    <property type="entry name" value="CCP_MauG"/>
    <property type="match status" value="1"/>
</dbReference>
<evidence type="ECO:0000313" key="4">
    <source>
        <dbReference type="EMBL" id="PDH33186.1"/>
    </source>
</evidence>
<dbReference type="InterPro" id="IPR004852">
    <property type="entry name" value="Di-haem_cyt_c_peroxidsae"/>
</dbReference>
<gene>
    <name evidence="4" type="ORF">CNF02_09560</name>
</gene>
<dbReference type="AlphaFoldDB" id="A0A2A5WAJ8"/>
<proteinExistence type="predicted"/>
<evidence type="ECO:0000256" key="2">
    <source>
        <dbReference type="ARBA" id="ARBA00023002"/>
    </source>
</evidence>
<dbReference type="InterPro" id="IPR051395">
    <property type="entry name" value="Cytochrome_c_Peroxidase/MauG"/>
</dbReference>
<dbReference type="GO" id="GO:0030313">
    <property type="term" value="C:cell envelope"/>
    <property type="evidence" value="ECO:0007669"/>
    <property type="project" value="UniProtKB-SubCell"/>
</dbReference>
<comment type="subcellular location">
    <subcellularLocation>
        <location evidence="1">Cell envelope</location>
    </subcellularLocation>
</comment>
<evidence type="ECO:0000259" key="3">
    <source>
        <dbReference type="Pfam" id="PF03150"/>
    </source>
</evidence>
<sequence length="420" mass="46063">MNKKIMVALIFTPLLAYIAWNFSFSPGAKNWTASEIELLQSLSLDRLPALPKVPSNYFADSPDAAKFGHALYFDKRISGNNLVSCATCHQPEKMFTDGLALAMGTELGPRHTPSLVGISYSPWFYWDGRKDSQWAQALAPLETAHEHNTDRLQVARLISKDDSYRQQYELIFGPLPSIPSSPLAASPHGDGALKAAWSSLTTDQQSQVSQVFSNLGKALAAYQRKLLPGPTPFDDYVNSLSVEGDSSDELLTRSQVAGLGLFIGEAQCVTCHNGPLLTNHEFHNTGVLAISGQLPPMGRYDGIRIARKDPFNCLGEFSDAASSECLELRFSRDTNDLVGAQKTPTLRNIAITAPYMHGGQIKTLKEVIEHYNDAPISMLSHNEAKPLGLRPLQLRQLEDFLNILSAPLATDSKWLSAPIP</sequence>
<reference evidence="4 5" key="1">
    <citation type="submission" date="2017-08" db="EMBL/GenBank/DDBJ databases">
        <title>Fine stratification of microbial communities through a metagenomic profile of the photic zone.</title>
        <authorList>
            <person name="Haro-Moreno J.M."/>
            <person name="Lopez-Perez M."/>
            <person name="De La Torre J."/>
            <person name="Picazo A."/>
            <person name="Camacho A."/>
            <person name="Rodriguez-Valera F."/>
        </authorList>
    </citation>
    <scope>NUCLEOTIDE SEQUENCE [LARGE SCALE GENOMIC DNA]</scope>
    <source>
        <strain evidence="4">MED-G28</strain>
    </source>
</reference>
<keyword evidence="2" id="KW-0560">Oxidoreductase</keyword>
<dbReference type="Gene3D" id="1.10.760.10">
    <property type="entry name" value="Cytochrome c-like domain"/>
    <property type="match status" value="2"/>
</dbReference>
<evidence type="ECO:0000256" key="1">
    <source>
        <dbReference type="ARBA" id="ARBA00004196"/>
    </source>
</evidence>
<name>A0A2A5WAJ8_9GAMM</name>
<dbReference type="GO" id="GO:0009055">
    <property type="term" value="F:electron transfer activity"/>
    <property type="evidence" value="ECO:0007669"/>
    <property type="project" value="InterPro"/>
</dbReference>
<evidence type="ECO:0000313" key="5">
    <source>
        <dbReference type="Proteomes" id="UP000219329"/>
    </source>
</evidence>
<dbReference type="PANTHER" id="PTHR30600">
    <property type="entry name" value="CYTOCHROME C PEROXIDASE-RELATED"/>
    <property type="match status" value="1"/>
</dbReference>
<keyword evidence="4" id="KW-0575">Peroxidase</keyword>
<dbReference type="SUPFAM" id="SSF46626">
    <property type="entry name" value="Cytochrome c"/>
    <property type="match status" value="2"/>
</dbReference>
<dbReference type="GO" id="GO:0020037">
    <property type="term" value="F:heme binding"/>
    <property type="evidence" value="ECO:0007669"/>
    <property type="project" value="InterPro"/>
</dbReference>
<dbReference type="InterPro" id="IPR036909">
    <property type="entry name" value="Cyt_c-like_dom_sf"/>
</dbReference>